<organism evidence="1 2">
    <name type="scientific">Bacillus infantis NRRL B-14911</name>
    <dbReference type="NCBI Taxonomy" id="1367477"/>
    <lineage>
        <taxon>Bacteria</taxon>
        <taxon>Bacillati</taxon>
        <taxon>Bacillota</taxon>
        <taxon>Bacilli</taxon>
        <taxon>Bacillales</taxon>
        <taxon>Bacillaceae</taxon>
        <taxon>Bacillus</taxon>
    </lineage>
</organism>
<dbReference type="KEGG" id="bif:N288_10535"/>
<protein>
    <submittedName>
        <fullName evidence="1">Uncharacterized protein</fullName>
    </submittedName>
</protein>
<gene>
    <name evidence="1" type="ORF">N288_10535</name>
</gene>
<evidence type="ECO:0000313" key="1">
    <source>
        <dbReference type="EMBL" id="AGX04021.1"/>
    </source>
</evidence>
<reference evidence="1 2" key="1">
    <citation type="submission" date="2013-07" db="EMBL/GenBank/DDBJ databases">
        <title>Complete genome sequence of Bacillus infantis NRRL B-14911 that has potential to induce cardiac disease by antigenic mimicry.</title>
        <authorList>
            <person name="Massilamany C."/>
            <person name="Smith T.P.L."/>
            <person name="Loy J.D."/>
            <person name="Barletta R."/>
            <person name="Reddy J."/>
        </authorList>
    </citation>
    <scope>NUCLEOTIDE SEQUENCE [LARGE SCALE GENOMIC DNA]</scope>
    <source>
        <strain evidence="1 2">NRRL B-14911</strain>
    </source>
</reference>
<dbReference type="AlphaFoldDB" id="U5LBB1"/>
<accession>U5LBB1</accession>
<sequence length="34" mass="4147">MFYSYWERMAIIAKQENKSLAIHFKIDVKSLKTR</sequence>
<dbReference type="Proteomes" id="UP000017805">
    <property type="component" value="Chromosome"/>
</dbReference>
<name>U5LBB1_9BACI</name>
<proteinExistence type="predicted"/>
<evidence type="ECO:0000313" key="2">
    <source>
        <dbReference type="Proteomes" id="UP000017805"/>
    </source>
</evidence>
<keyword evidence="2" id="KW-1185">Reference proteome</keyword>
<dbReference type="EMBL" id="CP006643">
    <property type="protein sequence ID" value="AGX04021.1"/>
    <property type="molecule type" value="Genomic_DNA"/>
</dbReference>
<dbReference type="HOGENOM" id="CLU_3371991_0_0_9"/>